<organism evidence="8">
    <name type="scientific">Solanum lycopersicum</name>
    <name type="common">Tomato</name>
    <name type="synonym">Lycopersicon esculentum</name>
    <dbReference type="NCBI Taxonomy" id="4081"/>
    <lineage>
        <taxon>Eukaryota</taxon>
        <taxon>Viridiplantae</taxon>
        <taxon>Streptophyta</taxon>
        <taxon>Embryophyta</taxon>
        <taxon>Tracheophyta</taxon>
        <taxon>Spermatophyta</taxon>
        <taxon>Magnoliopsida</taxon>
        <taxon>eudicotyledons</taxon>
        <taxon>Gunneridae</taxon>
        <taxon>Pentapetalae</taxon>
        <taxon>asterids</taxon>
        <taxon>lamiids</taxon>
        <taxon>Solanales</taxon>
        <taxon>Solanaceae</taxon>
        <taxon>Solanoideae</taxon>
        <taxon>Solaneae</taxon>
        <taxon>Solanum</taxon>
        <taxon>Solanum subgen. Lycopersicon</taxon>
    </lineage>
</organism>
<feature type="domain" description="DNA/RNA-binding protein Alba-like" evidence="7">
    <location>
        <begin position="20"/>
        <end position="81"/>
    </location>
</feature>
<evidence type="ECO:0000259" key="7">
    <source>
        <dbReference type="Pfam" id="PF01918"/>
    </source>
</evidence>
<dbReference type="FunFam" id="3.30.110.20:FF:000003">
    <property type="entry name" value="DNA/RNA-binding protein Alba 1"/>
    <property type="match status" value="1"/>
</dbReference>
<dbReference type="Gene3D" id="1.25.40.10">
    <property type="entry name" value="Tetratricopeptide repeat domain"/>
    <property type="match status" value="1"/>
</dbReference>
<dbReference type="Pfam" id="PF01918">
    <property type="entry name" value="Alba"/>
    <property type="match status" value="1"/>
</dbReference>
<dbReference type="InterPro" id="IPR044961">
    <property type="entry name" value="MS5/SDI1"/>
</dbReference>
<evidence type="ECO:0000256" key="5">
    <source>
        <dbReference type="ARBA" id="ARBA00023242"/>
    </source>
</evidence>
<dbReference type="STRING" id="4081.A0A3Q7I4K4"/>
<name>A0A3Q7I4K4_SOLLC</name>
<dbReference type="PANTHER" id="PTHR36326">
    <property type="entry name" value="PROTEIN POLLENLESS 3-LIKE 2"/>
    <property type="match status" value="1"/>
</dbReference>
<dbReference type="Gramene" id="Solyc09g061710.3.1">
    <property type="protein sequence ID" value="Solyc09g061710.3.1"/>
    <property type="gene ID" value="Solyc09g061710.3"/>
</dbReference>
<sequence>MDRYQKVEKPKPESPINEYEIRITSQGFVRNYINYANTLLQERHGKEIVLKAMGQAISKAVAIAEIIKRRVPILHQDTAISSVSITDVWEPIEEGLLPVEQTRHVSVISITLSTQELNNNSPGYQAPSEVEQMKPQYNNYQPQLQQQSPRQTRGVYYAGNEDSYGRGRGRGIGRGRGWSRGGYGNYQENGDYSNWGRENDGYSNRGRENGGISNRGRGNGGYSNRGRGNGGYSNRGRGNGGYSNWGGENGGYSNWGGGNGGYSNRGRGNGGAEKMVVTQTGAKEMVVTQIGAEKMVVTQTGAKEMVVTQTGAGKMVVTQTGAEEMVVTQTGAEVDGKVVTLDMKEAEVMDADVDAWTSVLKVVATRLSRGLAHCVFAQMPWFSSYYVQSDGPYVRAKYAQIVEKEPEAAIVWFWKAINGGDRVDSALKDMAIVMKQLDRSEEAIEAIHSFRCLCSKQAQQSLDNVLLDLFKKCGKVDEQIALLKQKLRQIYQGQVFNGKPSKTARSHGKKFQVSVRQETARILGNLGWAYTQKGNFMAAEVVYKKAQIIDADSNKACNLTHCLIKQARYDEARNILEKVWRGNYAGSEDPKTRKRVEELLVELDSRQPPPFLQNLPGLNLDDDFMNGLEHLINEWAPPKSRRLPIFEEISTFKDQLAC</sequence>
<evidence type="ECO:0000256" key="3">
    <source>
        <dbReference type="ARBA" id="ARBA00022803"/>
    </source>
</evidence>
<keyword evidence="5" id="KW-0539">Nucleus</keyword>
<dbReference type="InParanoid" id="A0A3Q7I4K4"/>
<evidence type="ECO:0000256" key="4">
    <source>
        <dbReference type="ARBA" id="ARBA00023054"/>
    </source>
</evidence>
<keyword evidence="3" id="KW-0802">TPR repeat</keyword>
<dbReference type="PaxDb" id="4081-Solyc09g061700.2.1"/>
<evidence type="ECO:0000313" key="9">
    <source>
        <dbReference type="Proteomes" id="UP000004994"/>
    </source>
</evidence>
<dbReference type="InterPro" id="IPR036882">
    <property type="entry name" value="Alba-like_dom_sf"/>
</dbReference>
<protein>
    <recommendedName>
        <fullName evidence="7">DNA/RNA-binding protein Alba-like domain-containing protein</fullName>
    </recommendedName>
</protein>
<dbReference type="SUPFAM" id="SSF82704">
    <property type="entry name" value="AlbA-like"/>
    <property type="match status" value="1"/>
</dbReference>
<evidence type="ECO:0000256" key="6">
    <source>
        <dbReference type="SAM" id="MobiDB-lite"/>
    </source>
</evidence>
<dbReference type="PANTHER" id="PTHR36326:SF14">
    <property type="entry name" value="PROTEIN SULFUR DEFICIENCY-INDUCED 1"/>
    <property type="match status" value="1"/>
</dbReference>
<feature type="region of interest" description="Disordered" evidence="6">
    <location>
        <begin position="188"/>
        <end position="237"/>
    </location>
</feature>
<dbReference type="Gene3D" id="3.30.110.20">
    <property type="entry name" value="Alba-like domain"/>
    <property type="match status" value="1"/>
</dbReference>
<accession>A0A3Q7I4K4</accession>
<dbReference type="EnsemblPlants" id="Solyc09g061710.3.1">
    <property type="protein sequence ID" value="Solyc09g061710.3.1"/>
    <property type="gene ID" value="Solyc09g061710.3"/>
</dbReference>
<evidence type="ECO:0000256" key="1">
    <source>
        <dbReference type="ARBA" id="ARBA00004123"/>
    </source>
</evidence>
<feature type="compositionally biased region" description="Gly residues" evidence="6">
    <location>
        <begin position="217"/>
        <end position="237"/>
    </location>
</feature>
<dbReference type="GO" id="GO:0005634">
    <property type="term" value="C:nucleus"/>
    <property type="evidence" value="ECO:0007669"/>
    <property type="project" value="UniProtKB-SubCell"/>
</dbReference>
<keyword evidence="4" id="KW-0175">Coiled coil</keyword>
<feature type="compositionally biased region" description="Basic and acidic residues" evidence="6">
    <location>
        <begin position="197"/>
        <end position="208"/>
    </location>
</feature>
<dbReference type="Proteomes" id="UP000004994">
    <property type="component" value="Chromosome 9"/>
</dbReference>
<dbReference type="InterPro" id="IPR011990">
    <property type="entry name" value="TPR-like_helical_dom_sf"/>
</dbReference>
<reference evidence="8" key="2">
    <citation type="submission" date="2019-01" db="UniProtKB">
        <authorList>
            <consortium name="EnsemblPlants"/>
        </authorList>
    </citation>
    <scope>IDENTIFICATION</scope>
    <source>
        <strain evidence="8">cv. Heinz 1706</strain>
    </source>
</reference>
<reference evidence="8" key="1">
    <citation type="journal article" date="2012" name="Nature">
        <title>The tomato genome sequence provides insights into fleshy fruit evolution.</title>
        <authorList>
            <consortium name="Tomato Genome Consortium"/>
        </authorList>
    </citation>
    <scope>NUCLEOTIDE SEQUENCE [LARGE SCALE GENOMIC DNA]</scope>
    <source>
        <strain evidence="8">cv. Heinz 1706</strain>
    </source>
</reference>
<dbReference type="InterPro" id="IPR002775">
    <property type="entry name" value="DNA/RNA-bd_Alba-like"/>
</dbReference>
<evidence type="ECO:0000256" key="2">
    <source>
        <dbReference type="ARBA" id="ARBA00022737"/>
    </source>
</evidence>
<keyword evidence="2" id="KW-0677">Repeat</keyword>
<dbReference type="GO" id="GO:0003676">
    <property type="term" value="F:nucleic acid binding"/>
    <property type="evidence" value="ECO:0007669"/>
    <property type="project" value="InterPro"/>
</dbReference>
<dbReference type="SUPFAM" id="SSF48452">
    <property type="entry name" value="TPR-like"/>
    <property type="match status" value="1"/>
</dbReference>
<proteinExistence type="predicted"/>
<comment type="subcellular location">
    <subcellularLocation>
        <location evidence="1">Nucleus</location>
    </subcellularLocation>
</comment>
<evidence type="ECO:0000313" key="8">
    <source>
        <dbReference type="EnsemblPlants" id="Solyc09g061710.3.1"/>
    </source>
</evidence>
<keyword evidence="9" id="KW-1185">Reference proteome</keyword>
<dbReference type="AlphaFoldDB" id="A0A3Q7I4K4"/>